<protein>
    <recommendedName>
        <fullName evidence="5">Monooxygenase</fullName>
    </recommendedName>
</protein>
<dbReference type="InterPro" id="IPR025444">
    <property type="entry name" value="Monooxy_af470"/>
</dbReference>
<accession>A0A6G1GG00</accession>
<evidence type="ECO:0000313" key="2">
    <source>
        <dbReference type="EMBL" id="KAF1817035.1"/>
    </source>
</evidence>
<dbReference type="Proteomes" id="UP000504638">
    <property type="component" value="Unplaced"/>
</dbReference>
<organism evidence="2">
    <name type="scientific">Eremomyces bilateralis CBS 781.70</name>
    <dbReference type="NCBI Taxonomy" id="1392243"/>
    <lineage>
        <taxon>Eukaryota</taxon>
        <taxon>Fungi</taxon>
        <taxon>Dikarya</taxon>
        <taxon>Ascomycota</taxon>
        <taxon>Pezizomycotina</taxon>
        <taxon>Dothideomycetes</taxon>
        <taxon>Dothideomycetes incertae sedis</taxon>
        <taxon>Eremomycetales</taxon>
        <taxon>Eremomycetaceae</taxon>
        <taxon>Eremomyces</taxon>
    </lineage>
</organism>
<dbReference type="AlphaFoldDB" id="A0A6G1GG00"/>
<keyword evidence="3" id="KW-1185">Reference proteome</keyword>
<reference evidence="4" key="3">
    <citation type="submission" date="2025-04" db="UniProtKB">
        <authorList>
            <consortium name="RefSeq"/>
        </authorList>
    </citation>
    <scope>IDENTIFICATION</scope>
    <source>
        <strain evidence="4">CBS 781.70</strain>
    </source>
</reference>
<reference evidence="4" key="2">
    <citation type="submission" date="2020-04" db="EMBL/GenBank/DDBJ databases">
        <authorList>
            <consortium name="NCBI Genome Project"/>
        </authorList>
    </citation>
    <scope>NUCLEOTIDE SEQUENCE</scope>
    <source>
        <strain evidence="4">CBS 781.70</strain>
    </source>
</reference>
<evidence type="ECO:0000313" key="3">
    <source>
        <dbReference type="Proteomes" id="UP000504638"/>
    </source>
</evidence>
<feature type="region of interest" description="Disordered" evidence="1">
    <location>
        <begin position="277"/>
        <end position="299"/>
    </location>
</feature>
<evidence type="ECO:0008006" key="5">
    <source>
        <dbReference type="Google" id="ProtNLM"/>
    </source>
</evidence>
<evidence type="ECO:0000256" key="1">
    <source>
        <dbReference type="SAM" id="MobiDB-lite"/>
    </source>
</evidence>
<name>A0A6G1GG00_9PEZI</name>
<reference evidence="2 4" key="1">
    <citation type="submission" date="2020-01" db="EMBL/GenBank/DDBJ databases">
        <authorList>
            <consortium name="DOE Joint Genome Institute"/>
            <person name="Haridas S."/>
            <person name="Albert R."/>
            <person name="Binder M."/>
            <person name="Bloem J."/>
            <person name="Labutti K."/>
            <person name="Salamov A."/>
            <person name="Andreopoulos B."/>
            <person name="Baker S.E."/>
            <person name="Barry K."/>
            <person name="Bills G."/>
            <person name="Bluhm B.H."/>
            <person name="Cannon C."/>
            <person name="Castanera R."/>
            <person name="Culley D.E."/>
            <person name="Daum C."/>
            <person name="Ezra D."/>
            <person name="Gonzalez J.B."/>
            <person name="Henrissat B."/>
            <person name="Kuo A."/>
            <person name="Liang C."/>
            <person name="Lipzen A."/>
            <person name="Lutzoni F."/>
            <person name="Magnuson J."/>
            <person name="Mondo S."/>
            <person name="Nolan M."/>
            <person name="Ohm R."/>
            <person name="Pangilinan J."/>
            <person name="Park H.-J."/>
            <person name="Ramirez L."/>
            <person name="Alfaro M."/>
            <person name="Sun H."/>
            <person name="Tritt A."/>
            <person name="Yoshinaga Y."/>
            <person name="Zwiers L.-H."/>
            <person name="Turgeon B.G."/>
            <person name="Goodwin S.B."/>
            <person name="Spatafora J.W."/>
            <person name="Crous P.W."/>
            <person name="Grigoriev I.V."/>
        </authorList>
    </citation>
    <scope>NUCLEOTIDE SEQUENCE</scope>
    <source>
        <strain evidence="2 4">CBS 781.70</strain>
    </source>
</reference>
<sequence>MAFSPLLSPSPNPIPSETTRQVRGSFGLAVLRDQFALPTIIAIGAVLQSILTLILPLRVALLPGLVWLTWATIDTVAQTKGWKKNEYLENVAVGRKTSAQVPSAGGQFGDKPSDGSVVVLLLGVRINHPMGVFSPNGKKIGEYFAEMGKSLEKEMDKYGMLGSGAWLGGGERSTSNGIMYLYYFRDVEGVHKFAHDPIHRRGWEWWNKIVKEGTADYLSIWHEVYSVPSGNWESVYINSHPVAHGAARYKIPSEKPEGRDIWVNPLVDASRGVLRSSAGRMSRSNGKEHEKYGDNPYAV</sequence>
<dbReference type="Pfam" id="PF13826">
    <property type="entry name" value="Monooxy_af470-like"/>
    <property type="match status" value="1"/>
</dbReference>
<dbReference type="EMBL" id="ML975149">
    <property type="protein sequence ID" value="KAF1817035.1"/>
    <property type="molecule type" value="Genomic_DNA"/>
</dbReference>
<proteinExistence type="predicted"/>
<dbReference type="RefSeq" id="XP_033538666.1">
    <property type="nucleotide sequence ID" value="XM_033678419.1"/>
</dbReference>
<gene>
    <name evidence="2 4" type="ORF">P152DRAFT_453646</name>
</gene>
<dbReference type="GeneID" id="54418989"/>
<dbReference type="OrthoDB" id="3202396at2759"/>
<evidence type="ECO:0000313" key="4">
    <source>
        <dbReference type="RefSeq" id="XP_033538666.1"/>
    </source>
</evidence>